<dbReference type="AlphaFoldDB" id="A0AAV2E3G7"/>
<evidence type="ECO:0000256" key="1">
    <source>
        <dbReference type="SAM" id="MobiDB-lite"/>
    </source>
</evidence>
<keyword evidence="3" id="KW-1185">Reference proteome</keyword>
<proteinExistence type="predicted"/>
<dbReference type="EMBL" id="OZ034817">
    <property type="protein sequence ID" value="CAL1380293.1"/>
    <property type="molecule type" value="Genomic_DNA"/>
</dbReference>
<sequence>MRKRKRDSSDGDQGGPSTVDDDGDEGRERETTVTRAKEGGGYFSDFGLRTNLGKGGLAACHVGEPRQADDGKVQCTKKTQAKSLHNLS</sequence>
<feature type="compositionally biased region" description="Polar residues" evidence="1">
    <location>
        <begin position="76"/>
        <end position="88"/>
    </location>
</feature>
<evidence type="ECO:0000313" key="2">
    <source>
        <dbReference type="EMBL" id="CAL1380293.1"/>
    </source>
</evidence>
<protein>
    <submittedName>
        <fullName evidence="2">Uncharacterized protein</fullName>
    </submittedName>
</protein>
<feature type="region of interest" description="Disordered" evidence="1">
    <location>
        <begin position="66"/>
        <end position="88"/>
    </location>
</feature>
<reference evidence="2 3" key="1">
    <citation type="submission" date="2024-04" db="EMBL/GenBank/DDBJ databases">
        <authorList>
            <person name="Fracassetti M."/>
        </authorList>
    </citation>
    <scope>NUCLEOTIDE SEQUENCE [LARGE SCALE GENOMIC DNA]</scope>
</reference>
<evidence type="ECO:0000313" key="3">
    <source>
        <dbReference type="Proteomes" id="UP001497516"/>
    </source>
</evidence>
<feature type="compositionally biased region" description="Basic and acidic residues" evidence="1">
    <location>
        <begin position="26"/>
        <end position="38"/>
    </location>
</feature>
<feature type="region of interest" description="Disordered" evidence="1">
    <location>
        <begin position="1"/>
        <end position="45"/>
    </location>
</feature>
<accession>A0AAV2E3G7</accession>
<gene>
    <name evidence="2" type="ORF">LTRI10_LOCUS21747</name>
</gene>
<organism evidence="2 3">
    <name type="scientific">Linum trigynum</name>
    <dbReference type="NCBI Taxonomy" id="586398"/>
    <lineage>
        <taxon>Eukaryota</taxon>
        <taxon>Viridiplantae</taxon>
        <taxon>Streptophyta</taxon>
        <taxon>Embryophyta</taxon>
        <taxon>Tracheophyta</taxon>
        <taxon>Spermatophyta</taxon>
        <taxon>Magnoliopsida</taxon>
        <taxon>eudicotyledons</taxon>
        <taxon>Gunneridae</taxon>
        <taxon>Pentapetalae</taxon>
        <taxon>rosids</taxon>
        <taxon>fabids</taxon>
        <taxon>Malpighiales</taxon>
        <taxon>Linaceae</taxon>
        <taxon>Linum</taxon>
    </lineage>
</organism>
<dbReference type="Proteomes" id="UP001497516">
    <property type="component" value="Chromosome 4"/>
</dbReference>
<name>A0AAV2E3G7_9ROSI</name>